<dbReference type="InterPro" id="IPR039426">
    <property type="entry name" value="TonB-dep_rcpt-like"/>
</dbReference>
<dbReference type="Pfam" id="PF07715">
    <property type="entry name" value="Plug"/>
    <property type="match status" value="1"/>
</dbReference>
<keyword evidence="2" id="KW-0732">Signal</keyword>
<comment type="subcellular location">
    <subcellularLocation>
        <location evidence="1">Cell outer membrane</location>
        <topology evidence="1">Multi-pass membrane protein</topology>
    </subcellularLocation>
</comment>
<keyword evidence="1" id="KW-1134">Transmembrane beta strand</keyword>
<dbReference type="InterPro" id="IPR023997">
    <property type="entry name" value="TonB-dep_OMP_SusC/RagA_CS"/>
</dbReference>
<gene>
    <name evidence="4" type="ORF">MM236_04960</name>
</gene>
<dbReference type="InterPro" id="IPR025961">
    <property type="entry name" value="Metal_resist"/>
</dbReference>
<evidence type="ECO:0000256" key="1">
    <source>
        <dbReference type="PROSITE-ProRule" id="PRU01360"/>
    </source>
</evidence>
<dbReference type="InterPro" id="IPR012910">
    <property type="entry name" value="Plug_dom"/>
</dbReference>
<dbReference type="NCBIfam" id="TIGR04057">
    <property type="entry name" value="SusC_RagA_signa"/>
    <property type="match status" value="1"/>
</dbReference>
<dbReference type="Gene3D" id="1.20.120.1490">
    <property type="match status" value="1"/>
</dbReference>
<accession>A0ABS9UL22</accession>
<keyword evidence="4" id="KW-0675">Receptor</keyword>
<keyword evidence="1" id="KW-0813">Transport</keyword>
<feature type="domain" description="TonB-dependent receptor plug" evidence="3">
    <location>
        <begin position="158"/>
        <end position="237"/>
    </location>
</feature>
<evidence type="ECO:0000313" key="4">
    <source>
        <dbReference type="EMBL" id="MCH7397324.1"/>
    </source>
</evidence>
<keyword evidence="1" id="KW-0812">Transmembrane</keyword>
<feature type="chain" id="PRO_5046741021" evidence="2">
    <location>
        <begin position="19"/>
        <end position="252"/>
    </location>
</feature>
<protein>
    <submittedName>
        <fullName evidence="4">TonB-dependent receptor plug domain-containing protein</fullName>
    </submittedName>
</protein>
<comment type="similarity">
    <text evidence="1">Belongs to the TonB-dependent receptor family.</text>
</comment>
<dbReference type="PROSITE" id="PS52016">
    <property type="entry name" value="TONB_DEPENDENT_REC_3"/>
    <property type="match status" value="1"/>
</dbReference>
<evidence type="ECO:0000259" key="3">
    <source>
        <dbReference type="Pfam" id="PF07715"/>
    </source>
</evidence>
<feature type="signal peptide" evidence="2">
    <location>
        <begin position="1"/>
        <end position="18"/>
    </location>
</feature>
<reference evidence="4" key="1">
    <citation type="submission" date="2022-03" db="EMBL/GenBank/DDBJ databases">
        <title>De novo assembled genomes of Belliella spp. (Cyclobacteriaceae) strains.</title>
        <authorList>
            <person name="Szabo A."/>
            <person name="Korponai K."/>
            <person name="Felfoldi T."/>
        </authorList>
    </citation>
    <scope>NUCLEOTIDE SEQUENCE</scope>
    <source>
        <strain evidence="4">DSM 107340</strain>
    </source>
</reference>
<dbReference type="Pfam" id="PF13801">
    <property type="entry name" value="Metal_resist"/>
    <property type="match status" value="1"/>
</dbReference>
<sequence length="252" mass="27958">MKKLLTVYLLLLAGMVQGQDLFKGSLFPAELIMKNRETISLTDQQAEKIKAIHSKNAGEFSTLRWDLDAENEKLKKILQEPKINSEAAQKQMDKVLNLENQLKKRQFSNLLAIRNELNAEQAAELAKLNKPNISVMGYKGNGRVDGVSTNNRVSTFSVTPTYSETDGEKKSTSIVLRGTSNLSGENQPLYIIKKDGKETIIKDGDMNDMDPNDIESITVLKDATATVQYGSKGSNGVIIITLKKGVDFNFED</sequence>
<dbReference type="EMBL" id="JAKZGS010000003">
    <property type="protein sequence ID" value="MCH7397324.1"/>
    <property type="molecule type" value="Genomic_DNA"/>
</dbReference>
<evidence type="ECO:0000313" key="5">
    <source>
        <dbReference type="Proteomes" id="UP001165488"/>
    </source>
</evidence>
<dbReference type="Gene3D" id="2.170.130.10">
    <property type="entry name" value="TonB-dependent receptor, plug domain"/>
    <property type="match status" value="1"/>
</dbReference>
<comment type="caution">
    <text evidence="4">The sequence shown here is derived from an EMBL/GenBank/DDBJ whole genome shotgun (WGS) entry which is preliminary data.</text>
</comment>
<name>A0ABS9UL22_9BACT</name>
<dbReference type="RefSeq" id="WP_241273841.1">
    <property type="nucleotide sequence ID" value="NZ_JAKZGS010000003.1"/>
</dbReference>
<proteinExistence type="inferred from homology"/>
<dbReference type="Proteomes" id="UP001165488">
    <property type="component" value="Unassembled WGS sequence"/>
</dbReference>
<dbReference type="SUPFAM" id="SSF56935">
    <property type="entry name" value="Porins"/>
    <property type="match status" value="1"/>
</dbReference>
<keyword evidence="1" id="KW-0472">Membrane</keyword>
<dbReference type="InterPro" id="IPR037066">
    <property type="entry name" value="Plug_dom_sf"/>
</dbReference>
<evidence type="ECO:0000256" key="2">
    <source>
        <dbReference type="SAM" id="SignalP"/>
    </source>
</evidence>
<keyword evidence="5" id="KW-1185">Reference proteome</keyword>
<organism evidence="4 5">
    <name type="scientific">Belliella calami</name>
    <dbReference type="NCBI Taxonomy" id="2923436"/>
    <lineage>
        <taxon>Bacteria</taxon>
        <taxon>Pseudomonadati</taxon>
        <taxon>Bacteroidota</taxon>
        <taxon>Cytophagia</taxon>
        <taxon>Cytophagales</taxon>
        <taxon>Cyclobacteriaceae</taxon>
        <taxon>Belliella</taxon>
    </lineage>
</organism>
<keyword evidence="1" id="KW-0998">Cell outer membrane</keyword>